<dbReference type="SUPFAM" id="SSF53448">
    <property type="entry name" value="Nucleotide-diphospho-sugar transferases"/>
    <property type="match status" value="1"/>
</dbReference>
<dbReference type="Gene3D" id="3.90.550.10">
    <property type="entry name" value="Spore Coat Polysaccharide Biosynthesis Protein SpsA, Chain A"/>
    <property type="match status" value="1"/>
</dbReference>
<dbReference type="InterPro" id="IPR029044">
    <property type="entry name" value="Nucleotide-diphossugar_trans"/>
</dbReference>
<protein>
    <submittedName>
        <fullName evidence="3">Nucleotidyltransferase family protein</fullName>
    </submittedName>
</protein>
<dbReference type="Pfam" id="PF12804">
    <property type="entry name" value="NTP_transf_3"/>
    <property type="match status" value="1"/>
</dbReference>
<dbReference type="Proteomes" id="UP000269265">
    <property type="component" value="Unassembled WGS sequence"/>
</dbReference>
<evidence type="ECO:0000313" key="4">
    <source>
        <dbReference type="Proteomes" id="UP000269265"/>
    </source>
</evidence>
<gene>
    <name evidence="3" type="ORF">EIP75_21195</name>
</gene>
<evidence type="ECO:0000256" key="1">
    <source>
        <dbReference type="ARBA" id="ARBA00022842"/>
    </source>
</evidence>
<sequence>MLTKPTVLILAAPQPEQARARADIGGALGALSALDTTLRRVLSSGMPLLLIAPDDQAHAALSLLPHHDVLAVPPPRPGQAHSDWLVRNISSGVMHRPQSPGWLLLPADMPMLQAGTLQALASGLGRGPLAYPCYRHRRGHPIAVSAELYSELIRMESEQDLRRLAARYPSVDVDVDDPGVHMATDAHADLNQLRAQLTGPLMPGVGLPRG</sequence>
<name>A0A426V5Y2_9BURK</name>
<dbReference type="AlphaFoldDB" id="A0A426V5Y2"/>
<dbReference type="RefSeq" id="WP_125245196.1">
    <property type="nucleotide sequence ID" value="NZ_RSED01000025.1"/>
</dbReference>
<feature type="domain" description="MobA-like NTP transferase" evidence="2">
    <location>
        <begin position="32"/>
        <end position="168"/>
    </location>
</feature>
<reference evidence="3 4" key="1">
    <citation type="submission" date="2018-12" db="EMBL/GenBank/DDBJ databases">
        <title>The whole draft genome of Aquabacterium sp. SJQ9.</title>
        <authorList>
            <person name="Sun L."/>
            <person name="Gao X."/>
            <person name="Chen W."/>
            <person name="Huang K."/>
        </authorList>
    </citation>
    <scope>NUCLEOTIDE SEQUENCE [LARGE SCALE GENOMIC DNA]</scope>
    <source>
        <strain evidence="3 4">SJQ9</strain>
    </source>
</reference>
<dbReference type="OrthoDB" id="5298793at2"/>
<evidence type="ECO:0000313" key="3">
    <source>
        <dbReference type="EMBL" id="RRS02286.1"/>
    </source>
</evidence>
<keyword evidence="3" id="KW-0808">Transferase</keyword>
<evidence type="ECO:0000259" key="2">
    <source>
        <dbReference type="Pfam" id="PF12804"/>
    </source>
</evidence>
<dbReference type="GO" id="GO:0016779">
    <property type="term" value="F:nucleotidyltransferase activity"/>
    <property type="evidence" value="ECO:0007669"/>
    <property type="project" value="UniProtKB-ARBA"/>
</dbReference>
<accession>A0A426V5Y2</accession>
<organism evidence="3 4">
    <name type="scientific">Aquabacterium soli</name>
    <dbReference type="NCBI Taxonomy" id="2493092"/>
    <lineage>
        <taxon>Bacteria</taxon>
        <taxon>Pseudomonadati</taxon>
        <taxon>Pseudomonadota</taxon>
        <taxon>Betaproteobacteria</taxon>
        <taxon>Burkholderiales</taxon>
        <taxon>Aquabacterium</taxon>
    </lineage>
</organism>
<keyword evidence="1" id="KW-0460">Magnesium</keyword>
<comment type="caution">
    <text evidence="3">The sequence shown here is derived from an EMBL/GenBank/DDBJ whole genome shotgun (WGS) entry which is preliminary data.</text>
</comment>
<dbReference type="EMBL" id="RSED01000025">
    <property type="protein sequence ID" value="RRS02286.1"/>
    <property type="molecule type" value="Genomic_DNA"/>
</dbReference>
<proteinExistence type="predicted"/>
<dbReference type="InterPro" id="IPR025877">
    <property type="entry name" value="MobA-like_NTP_Trfase"/>
</dbReference>
<keyword evidence="4" id="KW-1185">Reference proteome</keyword>